<dbReference type="InterPro" id="IPR050194">
    <property type="entry name" value="Glycosyltransferase_grp1"/>
</dbReference>
<dbReference type="Gene3D" id="3.40.50.2000">
    <property type="entry name" value="Glycogen Phosphorylase B"/>
    <property type="match status" value="2"/>
</dbReference>
<accession>A0A7Y0Q846</accession>
<dbReference type="InterPro" id="IPR028098">
    <property type="entry name" value="Glyco_trans_4-like_N"/>
</dbReference>
<dbReference type="PANTHER" id="PTHR45947:SF15">
    <property type="entry name" value="TEICHURONIC ACID BIOSYNTHESIS GLYCOSYLTRANSFERASE TUAC-RELATED"/>
    <property type="match status" value="1"/>
</dbReference>
<reference evidence="3 4" key="1">
    <citation type="submission" date="2020-04" db="EMBL/GenBank/DDBJ databases">
        <title>Thalassotalea sp. M1531, isolated from the surface of marine red alga.</title>
        <authorList>
            <person name="Pang L."/>
            <person name="Lu D.-C."/>
        </authorList>
    </citation>
    <scope>NUCLEOTIDE SEQUENCE [LARGE SCALE GENOMIC DNA]</scope>
    <source>
        <strain evidence="3 4">M1531</strain>
    </source>
</reference>
<sequence length="390" mass="43884">MKLLTVTSLFPNHIEPNLGIFINTRLRYLRTKYPDIEHTVIAPVPWFPSSNERFGQYAKYAQVKSQEVREGVDVYHPKYLVIPKVGMLFTPFTMAFAIWRQLRRLRKQGKQFELIDGHYFYPDGVAIALAMKLLKLPFTLTARGTDLNLIPQYKLPRKLINWAAEKAAHSITVCAALKDVLIEMGHAKDSVTVMRNGVNLDLFSPASNRQALREKLDITGTTLISVGYLIERKGHHLIIEALTELPDVNLVIVGNGPWEQKLQQLALRYNVAERVKFAGSLPQKQVAEYFQAGDIGMLASSREGWANVLLESMACGSPVVATKVWGTPEVVAKPEAGVLVERNAKALADGIKQLLAQGINRDNTRVYAEHFNWDETSDAQYQLFNRILSS</sequence>
<dbReference type="SUPFAM" id="SSF53756">
    <property type="entry name" value="UDP-Glycosyltransferase/glycogen phosphorylase"/>
    <property type="match status" value="1"/>
</dbReference>
<evidence type="ECO:0000259" key="2">
    <source>
        <dbReference type="Pfam" id="PF13439"/>
    </source>
</evidence>
<gene>
    <name evidence="3" type="ORF">HII17_16010</name>
</gene>
<keyword evidence="3" id="KW-0808">Transferase</keyword>
<evidence type="ECO:0000259" key="1">
    <source>
        <dbReference type="Pfam" id="PF00534"/>
    </source>
</evidence>
<dbReference type="InterPro" id="IPR001296">
    <property type="entry name" value="Glyco_trans_1"/>
</dbReference>
<evidence type="ECO:0000313" key="3">
    <source>
        <dbReference type="EMBL" id="NMP33063.1"/>
    </source>
</evidence>
<comment type="caution">
    <text evidence="3">The sequence shown here is derived from an EMBL/GenBank/DDBJ whole genome shotgun (WGS) entry which is preliminary data.</text>
</comment>
<keyword evidence="4" id="KW-1185">Reference proteome</keyword>
<organism evidence="3 4">
    <name type="scientific">Thalassotalea algicola</name>
    <dbReference type="NCBI Taxonomy" id="2716224"/>
    <lineage>
        <taxon>Bacteria</taxon>
        <taxon>Pseudomonadati</taxon>
        <taxon>Pseudomonadota</taxon>
        <taxon>Gammaproteobacteria</taxon>
        <taxon>Alteromonadales</taxon>
        <taxon>Colwelliaceae</taxon>
        <taxon>Thalassotalea</taxon>
    </lineage>
</organism>
<dbReference type="AlphaFoldDB" id="A0A7Y0Q846"/>
<dbReference type="EMBL" id="JABBXH010000006">
    <property type="protein sequence ID" value="NMP33063.1"/>
    <property type="molecule type" value="Genomic_DNA"/>
</dbReference>
<protein>
    <submittedName>
        <fullName evidence="3">Glycosyltransferase family 4 protein</fullName>
    </submittedName>
</protein>
<dbReference type="RefSeq" id="WP_169076385.1">
    <property type="nucleotide sequence ID" value="NZ_JABBXH010000006.1"/>
</dbReference>
<dbReference type="PANTHER" id="PTHR45947">
    <property type="entry name" value="SULFOQUINOVOSYL TRANSFERASE SQD2"/>
    <property type="match status" value="1"/>
</dbReference>
<proteinExistence type="predicted"/>
<feature type="domain" description="Glycosyl transferase family 1" evidence="1">
    <location>
        <begin position="212"/>
        <end position="369"/>
    </location>
</feature>
<dbReference type="GO" id="GO:0016757">
    <property type="term" value="F:glycosyltransferase activity"/>
    <property type="evidence" value="ECO:0007669"/>
    <property type="project" value="InterPro"/>
</dbReference>
<dbReference type="Pfam" id="PF00534">
    <property type="entry name" value="Glycos_transf_1"/>
    <property type="match status" value="1"/>
</dbReference>
<dbReference type="Pfam" id="PF13439">
    <property type="entry name" value="Glyco_transf_4"/>
    <property type="match status" value="1"/>
</dbReference>
<dbReference type="CDD" id="cd03798">
    <property type="entry name" value="GT4_WlbH-like"/>
    <property type="match status" value="1"/>
</dbReference>
<evidence type="ECO:0000313" key="4">
    <source>
        <dbReference type="Proteomes" id="UP000568664"/>
    </source>
</evidence>
<name>A0A7Y0Q846_9GAMM</name>
<feature type="domain" description="Glycosyltransferase subfamily 4-like N-terminal" evidence="2">
    <location>
        <begin position="72"/>
        <end position="201"/>
    </location>
</feature>
<dbReference type="Proteomes" id="UP000568664">
    <property type="component" value="Unassembled WGS sequence"/>
</dbReference>